<evidence type="ECO:0000313" key="2">
    <source>
        <dbReference type="EMBL" id="WOQ69493.1"/>
    </source>
</evidence>
<reference evidence="2 3" key="1">
    <citation type="submission" date="2023-10" db="EMBL/GenBank/DDBJ databases">
        <title>Y20.</title>
        <authorList>
            <person name="Zhang G."/>
            <person name="Ding Y."/>
        </authorList>
    </citation>
    <scope>NUCLEOTIDE SEQUENCE [LARGE SCALE GENOMIC DNA]</scope>
    <source>
        <strain evidence="2 3">Y20</strain>
    </source>
</reference>
<dbReference type="InterPro" id="IPR039422">
    <property type="entry name" value="MarR/SlyA-like"/>
</dbReference>
<dbReference type="RefSeq" id="WP_330170616.1">
    <property type="nucleotide sequence ID" value="NZ_CP137080.1"/>
</dbReference>
<dbReference type="PANTHER" id="PTHR33164">
    <property type="entry name" value="TRANSCRIPTIONAL REGULATOR, MARR FAMILY"/>
    <property type="match status" value="1"/>
</dbReference>
<dbReference type="InterPro" id="IPR000835">
    <property type="entry name" value="HTH_MarR-typ"/>
</dbReference>
<dbReference type="PANTHER" id="PTHR33164:SF99">
    <property type="entry name" value="MARR FAMILY REGULATORY PROTEIN"/>
    <property type="match status" value="1"/>
</dbReference>
<accession>A0AAU0MGX3</accession>
<dbReference type="EMBL" id="CP137080">
    <property type="protein sequence ID" value="WOQ69493.1"/>
    <property type="molecule type" value="Genomic_DNA"/>
</dbReference>
<dbReference type="GO" id="GO:0003700">
    <property type="term" value="F:DNA-binding transcription factor activity"/>
    <property type="evidence" value="ECO:0007669"/>
    <property type="project" value="InterPro"/>
</dbReference>
<evidence type="ECO:0000259" key="1">
    <source>
        <dbReference type="PROSITE" id="PS50995"/>
    </source>
</evidence>
<proteinExistence type="predicted"/>
<dbReference type="InterPro" id="IPR036390">
    <property type="entry name" value="WH_DNA-bd_sf"/>
</dbReference>
<gene>
    <name evidence="2" type="ORF">RYJ27_12470</name>
</gene>
<sequence>MTETGSARDLRDDLSFLLARANALSLASGNAALAAHGLKVRSYSVLALAVGGGRPSQREIAEYLRLDPSQVVALVDELQRRGAISRESDPNDRRANVVVATDAGRALFADAEKSAREAEREIHAELDDAERDVLVRLLGRLAFPGSGEPRAG</sequence>
<evidence type="ECO:0000313" key="3">
    <source>
        <dbReference type="Proteomes" id="UP001329313"/>
    </source>
</evidence>
<name>A0AAU0MGX3_9MICO</name>
<dbReference type="KEGG" id="mliy:RYJ27_12470"/>
<dbReference type="SUPFAM" id="SSF46785">
    <property type="entry name" value="Winged helix' DNA-binding domain"/>
    <property type="match status" value="1"/>
</dbReference>
<dbReference type="Proteomes" id="UP001329313">
    <property type="component" value="Chromosome"/>
</dbReference>
<dbReference type="Pfam" id="PF12802">
    <property type="entry name" value="MarR_2"/>
    <property type="match status" value="1"/>
</dbReference>
<dbReference type="SMART" id="SM00347">
    <property type="entry name" value="HTH_MARR"/>
    <property type="match status" value="1"/>
</dbReference>
<feature type="domain" description="HTH marR-type" evidence="1">
    <location>
        <begin position="11"/>
        <end position="143"/>
    </location>
</feature>
<dbReference type="GO" id="GO:0006950">
    <property type="term" value="P:response to stress"/>
    <property type="evidence" value="ECO:0007669"/>
    <property type="project" value="TreeGrafter"/>
</dbReference>
<protein>
    <submittedName>
        <fullName evidence="2">MarR family winged helix-turn-helix transcriptional regulator</fullName>
    </submittedName>
</protein>
<organism evidence="2 3">
    <name type="scientific">Microbacterium limosum</name>
    <dbReference type="NCBI Taxonomy" id="3079935"/>
    <lineage>
        <taxon>Bacteria</taxon>
        <taxon>Bacillati</taxon>
        <taxon>Actinomycetota</taxon>
        <taxon>Actinomycetes</taxon>
        <taxon>Micrococcales</taxon>
        <taxon>Microbacteriaceae</taxon>
        <taxon>Microbacterium</taxon>
    </lineage>
</organism>
<dbReference type="PRINTS" id="PR00598">
    <property type="entry name" value="HTHMARR"/>
</dbReference>
<dbReference type="InterPro" id="IPR036388">
    <property type="entry name" value="WH-like_DNA-bd_sf"/>
</dbReference>
<dbReference type="AlphaFoldDB" id="A0AAU0MGX3"/>
<dbReference type="Gene3D" id="1.10.10.10">
    <property type="entry name" value="Winged helix-like DNA-binding domain superfamily/Winged helix DNA-binding domain"/>
    <property type="match status" value="1"/>
</dbReference>
<keyword evidence="3" id="KW-1185">Reference proteome</keyword>
<dbReference type="PROSITE" id="PS50995">
    <property type="entry name" value="HTH_MARR_2"/>
    <property type="match status" value="1"/>
</dbReference>